<dbReference type="SUPFAM" id="SSF57414">
    <property type="entry name" value="Hairpin loop containing domain-like"/>
    <property type="match status" value="1"/>
</dbReference>
<evidence type="ECO:0000259" key="1">
    <source>
        <dbReference type="Pfam" id="PF00024"/>
    </source>
</evidence>
<dbReference type="InterPro" id="IPR003609">
    <property type="entry name" value="Pan_app"/>
</dbReference>
<evidence type="ECO:0000313" key="2">
    <source>
        <dbReference type="EMBL" id="VDI45686.1"/>
    </source>
</evidence>
<gene>
    <name evidence="2" type="ORF">MGAL_10B027719</name>
</gene>
<reference evidence="2" key="1">
    <citation type="submission" date="2018-11" db="EMBL/GenBank/DDBJ databases">
        <authorList>
            <person name="Alioto T."/>
            <person name="Alioto T."/>
        </authorList>
    </citation>
    <scope>NUCLEOTIDE SEQUENCE</scope>
</reference>
<dbReference type="Pfam" id="PF00024">
    <property type="entry name" value="PAN_1"/>
    <property type="match status" value="1"/>
</dbReference>
<accession>A0A8B6F8D9</accession>
<dbReference type="Proteomes" id="UP000596742">
    <property type="component" value="Unassembled WGS sequence"/>
</dbReference>
<protein>
    <recommendedName>
        <fullName evidence="1">Apple domain-containing protein</fullName>
    </recommendedName>
</protein>
<dbReference type="AlphaFoldDB" id="A0A8B6F8D9"/>
<evidence type="ECO:0000313" key="3">
    <source>
        <dbReference type="Proteomes" id="UP000596742"/>
    </source>
</evidence>
<keyword evidence="3" id="KW-1185">Reference proteome</keyword>
<organism evidence="2 3">
    <name type="scientific">Mytilus galloprovincialis</name>
    <name type="common">Mediterranean mussel</name>
    <dbReference type="NCBI Taxonomy" id="29158"/>
    <lineage>
        <taxon>Eukaryota</taxon>
        <taxon>Metazoa</taxon>
        <taxon>Spiralia</taxon>
        <taxon>Lophotrochozoa</taxon>
        <taxon>Mollusca</taxon>
        <taxon>Bivalvia</taxon>
        <taxon>Autobranchia</taxon>
        <taxon>Pteriomorphia</taxon>
        <taxon>Mytilida</taxon>
        <taxon>Mytiloidea</taxon>
        <taxon>Mytilidae</taxon>
        <taxon>Mytilinae</taxon>
        <taxon>Mytilus</taxon>
    </lineage>
</organism>
<comment type="caution">
    <text evidence="2">The sequence shown here is derived from an EMBL/GenBank/DDBJ whole genome shotgun (WGS) entry which is preliminary data.</text>
</comment>
<dbReference type="EMBL" id="UYJE01006403">
    <property type="protein sequence ID" value="VDI45686.1"/>
    <property type="molecule type" value="Genomic_DNA"/>
</dbReference>
<name>A0A8B6F8D9_MYTGA</name>
<feature type="non-terminal residue" evidence="2">
    <location>
        <position position="1"/>
    </location>
</feature>
<proteinExistence type="predicted"/>
<sequence>TSELISGGTFQMNKRMNGHVIHILSDMGAKMCVRRCHRYKDCNTVNYLPQLLKCQLLALSAEDDNLIDDS</sequence>
<feature type="domain" description="Apple" evidence="1">
    <location>
        <begin position="13"/>
        <end position="63"/>
    </location>
</feature>
<feature type="non-terminal residue" evidence="2">
    <location>
        <position position="70"/>
    </location>
</feature>